<dbReference type="Gene3D" id="1.10.1660.10">
    <property type="match status" value="1"/>
</dbReference>
<dbReference type="EMBL" id="LR797193">
    <property type="protein sequence ID" value="CAB4193148.1"/>
    <property type="molecule type" value="Genomic_DNA"/>
</dbReference>
<name>A0A6J5RHH2_9CAUD</name>
<dbReference type="InterPro" id="IPR000551">
    <property type="entry name" value="MerR-type_HTH_dom"/>
</dbReference>
<dbReference type="Pfam" id="PF13411">
    <property type="entry name" value="MerR_1"/>
    <property type="match status" value="1"/>
</dbReference>
<sequence>MSNATASAGEYRTVDVCNLTGLSYRQLAHWASSGLFIPSIMAPNGSGSRSLYSNKDVYIARLLSDIIDLVGPLRNETLAAVVVSARVVMTGDTPETVYVTLGDESSAVSLSPPDGIAHIVIHPSPIIMKAQSDAEEASEQ</sequence>
<protein>
    <submittedName>
        <fullName evidence="2">MerR-type HTH domain containing protein</fullName>
    </submittedName>
</protein>
<accession>A0A6J5RHH2</accession>
<dbReference type="GO" id="GO:0003677">
    <property type="term" value="F:DNA binding"/>
    <property type="evidence" value="ECO:0007669"/>
    <property type="project" value="InterPro"/>
</dbReference>
<reference evidence="2" key="1">
    <citation type="submission" date="2020-05" db="EMBL/GenBank/DDBJ databases">
        <authorList>
            <person name="Chiriac C."/>
            <person name="Salcher M."/>
            <person name="Ghai R."/>
            <person name="Kavagutti S V."/>
        </authorList>
    </citation>
    <scope>NUCLEOTIDE SEQUENCE</scope>
</reference>
<dbReference type="GO" id="GO:0006355">
    <property type="term" value="P:regulation of DNA-templated transcription"/>
    <property type="evidence" value="ECO:0007669"/>
    <property type="project" value="InterPro"/>
</dbReference>
<evidence type="ECO:0000313" key="2">
    <source>
        <dbReference type="EMBL" id="CAB4193148.1"/>
    </source>
</evidence>
<organism evidence="2">
    <name type="scientific">uncultured Caudovirales phage</name>
    <dbReference type="NCBI Taxonomy" id="2100421"/>
    <lineage>
        <taxon>Viruses</taxon>
        <taxon>Duplodnaviria</taxon>
        <taxon>Heunggongvirae</taxon>
        <taxon>Uroviricota</taxon>
        <taxon>Caudoviricetes</taxon>
        <taxon>Peduoviridae</taxon>
        <taxon>Maltschvirus</taxon>
        <taxon>Maltschvirus maltsch</taxon>
    </lineage>
</organism>
<feature type="domain" description="HTH merR-type" evidence="1">
    <location>
        <begin position="11"/>
        <end position="63"/>
    </location>
</feature>
<proteinExistence type="predicted"/>
<gene>
    <name evidence="2" type="ORF">UFOVP1246_48</name>
</gene>
<evidence type="ECO:0000259" key="1">
    <source>
        <dbReference type="Pfam" id="PF13411"/>
    </source>
</evidence>